<gene>
    <name evidence="1" type="ORF">HanXRQr2_Chr07g0305701</name>
</gene>
<proteinExistence type="predicted"/>
<dbReference type="EMBL" id="MNCJ02000322">
    <property type="protein sequence ID" value="KAF5799544.1"/>
    <property type="molecule type" value="Genomic_DNA"/>
</dbReference>
<name>A0A9K3IN57_HELAN</name>
<dbReference type="AlphaFoldDB" id="A0A9K3IN57"/>
<sequence>MVRVVLSFYTNLTPKLTSIHVRDHPSNKLSNYREHTCNFIKLGTKGETLTNHRDYPCILLFSFSFLEHFLLFY</sequence>
<comment type="caution">
    <text evidence="1">The sequence shown here is derived from an EMBL/GenBank/DDBJ whole genome shotgun (WGS) entry which is preliminary data.</text>
</comment>
<accession>A0A9K3IN57</accession>
<reference evidence="1" key="1">
    <citation type="journal article" date="2017" name="Nature">
        <title>The sunflower genome provides insights into oil metabolism, flowering and Asterid evolution.</title>
        <authorList>
            <person name="Badouin H."/>
            <person name="Gouzy J."/>
            <person name="Grassa C.J."/>
            <person name="Murat F."/>
            <person name="Staton S.E."/>
            <person name="Cottret L."/>
            <person name="Lelandais-Briere C."/>
            <person name="Owens G.L."/>
            <person name="Carrere S."/>
            <person name="Mayjonade B."/>
            <person name="Legrand L."/>
            <person name="Gill N."/>
            <person name="Kane N.C."/>
            <person name="Bowers J.E."/>
            <person name="Hubner S."/>
            <person name="Bellec A."/>
            <person name="Berard A."/>
            <person name="Berges H."/>
            <person name="Blanchet N."/>
            <person name="Boniface M.C."/>
            <person name="Brunel D."/>
            <person name="Catrice O."/>
            <person name="Chaidir N."/>
            <person name="Claudel C."/>
            <person name="Donnadieu C."/>
            <person name="Faraut T."/>
            <person name="Fievet G."/>
            <person name="Helmstetter N."/>
            <person name="King M."/>
            <person name="Knapp S.J."/>
            <person name="Lai Z."/>
            <person name="Le Paslier M.C."/>
            <person name="Lippi Y."/>
            <person name="Lorenzon L."/>
            <person name="Mandel J.R."/>
            <person name="Marage G."/>
            <person name="Marchand G."/>
            <person name="Marquand E."/>
            <person name="Bret-Mestries E."/>
            <person name="Morien E."/>
            <person name="Nambeesan S."/>
            <person name="Nguyen T."/>
            <person name="Pegot-Espagnet P."/>
            <person name="Pouilly N."/>
            <person name="Raftis F."/>
            <person name="Sallet E."/>
            <person name="Schiex T."/>
            <person name="Thomas J."/>
            <person name="Vandecasteele C."/>
            <person name="Vares D."/>
            <person name="Vear F."/>
            <person name="Vautrin S."/>
            <person name="Crespi M."/>
            <person name="Mangin B."/>
            <person name="Burke J.M."/>
            <person name="Salse J."/>
            <person name="Munos S."/>
            <person name="Vincourt P."/>
            <person name="Rieseberg L.H."/>
            <person name="Langlade N.B."/>
        </authorList>
    </citation>
    <scope>NUCLEOTIDE SEQUENCE</scope>
    <source>
        <tissue evidence="1">Leaves</tissue>
    </source>
</reference>
<organism evidence="1 2">
    <name type="scientific">Helianthus annuus</name>
    <name type="common">Common sunflower</name>
    <dbReference type="NCBI Taxonomy" id="4232"/>
    <lineage>
        <taxon>Eukaryota</taxon>
        <taxon>Viridiplantae</taxon>
        <taxon>Streptophyta</taxon>
        <taxon>Embryophyta</taxon>
        <taxon>Tracheophyta</taxon>
        <taxon>Spermatophyta</taxon>
        <taxon>Magnoliopsida</taxon>
        <taxon>eudicotyledons</taxon>
        <taxon>Gunneridae</taxon>
        <taxon>Pentapetalae</taxon>
        <taxon>asterids</taxon>
        <taxon>campanulids</taxon>
        <taxon>Asterales</taxon>
        <taxon>Asteraceae</taxon>
        <taxon>Asteroideae</taxon>
        <taxon>Heliantheae alliance</taxon>
        <taxon>Heliantheae</taxon>
        <taxon>Helianthus</taxon>
    </lineage>
</organism>
<evidence type="ECO:0000313" key="1">
    <source>
        <dbReference type="EMBL" id="KAF5799544.1"/>
    </source>
</evidence>
<protein>
    <submittedName>
        <fullName evidence="1">Uncharacterized protein</fullName>
    </submittedName>
</protein>
<evidence type="ECO:0000313" key="2">
    <source>
        <dbReference type="Proteomes" id="UP000215914"/>
    </source>
</evidence>
<keyword evidence="2" id="KW-1185">Reference proteome</keyword>
<dbReference type="Gramene" id="mRNA:HanXRQr2_Chr07g0305701">
    <property type="protein sequence ID" value="CDS:HanXRQr2_Chr07g0305701.1"/>
    <property type="gene ID" value="HanXRQr2_Chr07g0305701"/>
</dbReference>
<dbReference type="Proteomes" id="UP000215914">
    <property type="component" value="Unassembled WGS sequence"/>
</dbReference>
<reference evidence="1" key="2">
    <citation type="submission" date="2020-06" db="EMBL/GenBank/DDBJ databases">
        <title>Helianthus annuus Genome sequencing and assembly Release 2.</title>
        <authorList>
            <person name="Gouzy J."/>
            <person name="Langlade N."/>
            <person name="Munos S."/>
        </authorList>
    </citation>
    <scope>NUCLEOTIDE SEQUENCE</scope>
    <source>
        <tissue evidence="1">Leaves</tissue>
    </source>
</reference>